<dbReference type="InterPro" id="IPR036430">
    <property type="entry name" value="RNase_T2-like_sf"/>
</dbReference>
<comment type="similarity">
    <text evidence="1 2">Belongs to the RNase T2 family.</text>
</comment>
<dbReference type="Gene3D" id="3.90.730.10">
    <property type="entry name" value="Ribonuclease T2-like"/>
    <property type="match status" value="1"/>
</dbReference>
<feature type="region of interest" description="Disordered" evidence="3">
    <location>
        <begin position="168"/>
        <end position="266"/>
    </location>
</feature>
<evidence type="ECO:0000256" key="4">
    <source>
        <dbReference type="SAM" id="SignalP"/>
    </source>
</evidence>
<keyword evidence="4" id="KW-0732">Signal</keyword>
<dbReference type="GO" id="GO:0003723">
    <property type="term" value="F:RNA binding"/>
    <property type="evidence" value="ECO:0007669"/>
    <property type="project" value="InterPro"/>
</dbReference>
<evidence type="ECO:0000313" key="6">
    <source>
        <dbReference type="Proteomes" id="UP000826195"/>
    </source>
</evidence>
<dbReference type="Pfam" id="PF00445">
    <property type="entry name" value="Ribonuclease_T2"/>
    <property type="match status" value="1"/>
</dbReference>
<proteinExistence type="inferred from homology"/>
<protein>
    <submittedName>
        <fullName evidence="5">Uncharacterized protein</fullName>
    </submittedName>
</protein>
<name>A0AAV7IR58_COTGL</name>
<dbReference type="PROSITE" id="PS00530">
    <property type="entry name" value="RNASE_T2_1"/>
    <property type="match status" value="1"/>
</dbReference>
<feature type="signal peptide" evidence="4">
    <location>
        <begin position="1"/>
        <end position="22"/>
    </location>
</feature>
<keyword evidence="6" id="KW-1185">Reference proteome</keyword>
<comment type="caution">
    <text evidence="5">The sequence shown here is derived from an EMBL/GenBank/DDBJ whole genome shotgun (WGS) entry which is preliminary data.</text>
</comment>
<evidence type="ECO:0000256" key="3">
    <source>
        <dbReference type="SAM" id="MobiDB-lite"/>
    </source>
</evidence>
<feature type="compositionally biased region" description="Pro residues" evidence="3">
    <location>
        <begin position="73"/>
        <end position="82"/>
    </location>
</feature>
<dbReference type="EMBL" id="JAHXZJ010001119">
    <property type="protein sequence ID" value="KAH0554620.1"/>
    <property type="molecule type" value="Genomic_DNA"/>
</dbReference>
<feature type="region of interest" description="Disordered" evidence="3">
    <location>
        <begin position="25"/>
        <end position="128"/>
    </location>
</feature>
<dbReference type="PANTHER" id="PTHR11240">
    <property type="entry name" value="RIBONUCLEASE T2"/>
    <property type="match status" value="1"/>
</dbReference>
<dbReference type="SUPFAM" id="SSF55895">
    <property type="entry name" value="Ribonuclease Rh-like"/>
    <property type="match status" value="1"/>
</dbReference>
<sequence length="531" mass="57566">MKWHIIAAVLLTAAFIPKEILAKPSKARYRSKGISKSSKLKNNPANRRPTSTSVTSYNPRTSIFRPIPSAGPSLPPPPPPSPSSHFGRLRLSSGSQPTRSRTPSPQSSSPSKSTASGGSRNTYRYQNPYVPTATNPLLAVQPGIAHLPITSGTASGVSLVTRRRHVKARTSLQQLGTISRNSRSQTRSINPPPLVRSPSQNPPPLPSLRFPSPPPVYNPPAKPPPASATNPPAQVGNPVSGTSGSQPPPQVGNPVPGPSGSQPPAPAALVQVGAASAPGSRAAAKAAKAQAKQNKINKIKTNAQAALQQVNANIGTCKDVNAPPEACFDFFVLSISWGPATKIKRLGTAAPINKPKWSVHGLWPSLKTYMKHPKQCNLKIPYDPNQVLPIQNELEDKWFSANGSPMTHQALWRHEWEKHGTCAARSPQIKSVKQYFKKGLELFNQANVQAKLTAANFRPKKELTNKDMHDEISRILGHRVTLEFIDHPRTSELWLSGIRLCYDFNFLLIDCPPATKTLNTVNENTKMIYSL</sequence>
<feature type="chain" id="PRO_5043753651" evidence="4">
    <location>
        <begin position="23"/>
        <end position="531"/>
    </location>
</feature>
<feature type="compositionally biased region" description="Polar residues" evidence="3">
    <location>
        <begin position="170"/>
        <end position="189"/>
    </location>
</feature>
<gene>
    <name evidence="5" type="ORF">KQX54_011927</name>
</gene>
<accession>A0AAV7IR58</accession>
<reference evidence="5 6" key="1">
    <citation type="journal article" date="2021" name="J. Hered.">
        <title>A chromosome-level genome assembly of the parasitoid wasp, Cotesia glomerata (Hymenoptera: Braconidae).</title>
        <authorList>
            <person name="Pinto B.J."/>
            <person name="Weis J.J."/>
            <person name="Gamble T."/>
            <person name="Ode P.J."/>
            <person name="Paul R."/>
            <person name="Zaspel J.M."/>
        </authorList>
    </citation>
    <scope>NUCLEOTIDE SEQUENCE [LARGE SCALE GENOMIC DNA]</scope>
    <source>
        <strain evidence="5">CgM1</strain>
    </source>
</reference>
<feature type="compositionally biased region" description="Low complexity" evidence="3">
    <location>
        <begin position="92"/>
        <end position="120"/>
    </location>
</feature>
<dbReference type="AlphaFoldDB" id="A0AAV7IR58"/>
<dbReference type="PROSITE" id="PS00531">
    <property type="entry name" value="RNASE_T2_2"/>
    <property type="match status" value="1"/>
</dbReference>
<feature type="compositionally biased region" description="Polar residues" evidence="3">
    <location>
        <begin position="34"/>
        <end position="61"/>
    </location>
</feature>
<evidence type="ECO:0000256" key="2">
    <source>
        <dbReference type="RuleBase" id="RU004328"/>
    </source>
</evidence>
<organism evidence="5 6">
    <name type="scientific">Cotesia glomerata</name>
    <name type="common">Lepidopteran parasitic wasp</name>
    <name type="synonym">Apanteles glomeratus</name>
    <dbReference type="NCBI Taxonomy" id="32391"/>
    <lineage>
        <taxon>Eukaryota</taxon>
        <taxon>Metazoa</taxon>
        <taxon>Ecdysozoa</taxon>
        <taxon>Arthropoda</taxon>
        <taxon>Hexapoda</taxon>
        <taxon>Insecta</taxon>
        <taxon>Pterygota</taxon>
        <taxon>Neoptera</taxon>
        <taxon>Endopterygota</taxon>
        <taxon>Hymenoptera</taxon>
        <taxon>Apocrita</taxon>
        <taxon>Ichneumonoidea</taxon>
        <taxon>Braconidae</taxon>
        <taxon>Microgastrinae</taxon>
        <taxon>Cotesia</taxon>
    </lineage>
</organism>
<dbReference type="InterPro" id="IPR001568">
    <property type="entry name" value="RNase_T2-like"/>
</dbReference>
<dbReference type="InterPro" id="IPR033130">
    <property type="entry name" value="RNase_T2_His_AS_2"/>
</dbReference>
<evidence type="ECO:0000256" key="1">
    <source>
        <dbReference type="ARBA" id="ARBA00007469"/>
    </source>
</evidence>
<feature type="compositionally biased region" description="Pro residues" evidence="3">
    <location>
        <begin position="246"/>
        <end position="266"/>
    </location>
</feature>
<dbReference type="GO" id="GO:0006401">
    <property type="term" value="P:RNA catabolic process"/>
    <property type="evidence" value="ECO:0007669"/>
    <property type="project" value="TreeGrafter"/>
</dbReference>
<evidence type="ECO:0000313" key="5">
    <source>
        <dbReference type="EMBL" id="KAH0554620.1"/>
    </source>
</evidence>
<dbReference type="Proteomes" id="UP000826195">
    <property type="component" value="Unassembled WGS sequence"/>
</dbReference>
<dbReference type="GO" id="GO:0005576">
    <property type="term" value="C:extracellular region"/>
    <property type="evidence" value="ECO:0007669"/>
    <property type="project" value="TreeGrafter"/>
</dbReference>
<feature type="compositionally biased region" description="Pro residues" evidence="3">
    <location>
        <begin position="190"/>
        <end position="226"/>
    </location>
</feature>
<dbReference type="PANTHER" id="PTHR11240:SF22">
    <property type="entry name" value="RIBONUCLEASE T2"/>
    <property type="match status" value="1"/>
</dbReference>
<dbReference type="InterPro" id="IPR018188">
    <property type="entry name" value="RNase_T2_His_AS_1"/>
</dbReference>
<dbReference type="GO" id="GO:0033897">
    <property type="term" value="F:ribonuclease T2 activity"/>
    <property type="evidence" value="ECO:0007669"/>
    <property type="project" value="InterPro"/>
</dbReference>